<comment type="catalytic activity">
    <reaction evidence="1 6">
        <text>a uridine in RNA = a pseudouridine in RNA</text>
        <dbReference type="Rhea" id="RHEA:48348"/>
        <dbReference type="Rhea" id="RHEA-COMP:12068"/>
        <dbReference type="Rhea" id="RHEA-COMP:12069"/>
        <dbReference type="ChEBI" id="CHEBI:65314"/>
        <dbReference type="ChEBI" id="CHEBI:65315"/>
    </reaction>
</comment>
<dbReference type="GO" id="GO:0140098">
    <property type="term" value="F:catalytic activity, acting on RNA"/>
    <property type="evidence" value="ECO:0007669"/>
    <property type="project" value="UniProtKB-ARBA"/>
</dbReference>
<comment type="similarity">
    <text evidence="2 6">Belongs to the pseudouridine synthase RluA family.</text>
</comment>
<evidence type="ECO:0000256" key="1">
    <source>
        <dbReference type="ARBA" id="ARBA00000073"/>
    </source>
</evidence>
<evidence type="ECO:0000259" key="7">
    <source>
        <dbReference type="Pfam" id="PF00849"/>
    </source>
</evidence>
<keyword evidence="3 6" id="KW-0413">Isomerase</keyword>
<dbReference type="Proteomes" id="UP000602050">
    <property type="component" value="Unassembled WGS sequence"/>
</dbReference>
<evidence type="ECO:0000256" key="2">
    <source>
        <dbReference type="ARBA" id="ARBA00010876"/>
    </source>
</evidence>
<dbReference type="FunFam" id="3.30.2350.10:FF:000005">
    <property type="entry name" value="Pseudouridine synthase"/>
    <property type="match status" value="1"/>
</dbReference>
<dbReference type="InterPro" id="IPR006224">
    <property type="entry name" value="PsdUridine_synth_RluA-like_CS"/>
</dbReference>
<dbReference type="NCBIfam" id="TIGR00005">
    <property type="entry name" value="rluA_subfam"/>
    <property type="match status" value="1"/>
</dbReference>
<feature type="active site" evidence="4">
    <location>
        <position position="132"/>
    </location>
</feature>
<dbReference type="PANTHER" id="PTHR21600:SF35">
    <property type="entry name" value="PSEUDOURIDINE SYNTHASE"/>
    <property type="match status" value="1"/>
</dbReference>
<reference evidence="8" key="2">
    <citation type="submission" date="2020-09" db="EMBL/GenBank/DDBJ databases">
        <authorList>
            <person name="Sun Q."/>
            <person name="Zhou Y."/>
        </authorList>
    </citation>
    <scope>NUCLEOTIDE SEQUENCE</scope>
    <source>
        <strain evidence="8">CGMCC 1.12360</strain>
    </source>
</reference>
<proteinExistence type="inferred from homology"/>
<evidence type="ECO:0000256" key="4">
    <source>
        <dbReference type="PIRSR" id="PIRSR606225-1"/>
    </source>
</evidence>
<comment type="function">
    <text evidence="6">Responsible for synthesis of pseudouridine from uracil.</text>
</comment>
<evidence type="ECO:0000256" key="6">
    <source>
        <dbReference type="RuleBase" id="RU362028"/>
    </source>
</evidence>
<dbReference type="InterPro" id="IPR050188">
    <property type="entry name" value="RluA_PseudoU_synthase"/>
</dbReference>
<dbReference type="AlphaFoldDB" id="A0A8J2TJZ7"/>
<evidence type="ECO:0000313" key="8">
    <source>
        <dbReference type="EMBL" id="GFZ77253.1"/>
    </source>
</evidence>
<dbReference type="EMBL" id="BMEV01000031">
    <property type="protein sequence ID" value="GFZ77253.1"/>
    <property type="molecule type" value="Genomic_DNA"/>
</dbReference>
<dbReference type="InterPro" id="IPR006145">
    <property type="entry name" value="PsdUridine_synth_RsuA/RluA"/>
</dbReference>
<dbReference type="InterPro" id="IPR006225">
    <property type="entry name" value="PsdUridine_synth_RluC/D"/>
</dbReference>
<dbReference type="GO" id="GO:0003723">
    <property type="term" value="F:RNA binding"/>
    <property type="evidence" value="ECO:0007669"/>
    <property type="project" value="UniProtKB-KW"/>
</dbReference>
<dbReference type="PROSITE" id="PS01129">
    <property type="entry name" value="PSI_RLU"/>
    <property type="match status" value="1"/>
</dbReference>
<dbReference type="SUPFAM" id="SSF55120">
    <property type="entry name" value="Pseudouridine synthase"/>
    <property type="match status" value="1"/>
</dbReference>
<sequence>MKWHITNEHDGMMIRDFLRNYLHFSRRILISVKTEGKILVNGNPVSVREHLQVGDVLEVQFPKEEIAGFMHPEAIDISIVYEDDALLIVNKPANMATIPSLHHPGGTVANGLLHHYREAELPYTVHVVTRLDRDTSGLVLIAKHRYSHSLLAKLQKSGKIKRKYKAVVEGKLAAKQGTIRAPIGRKEGSIIERTVTETGKDAITHYSVLKASELHSYIDIDLETGRTHQIRVHFSHIGHPLAGDDLYGGSTKVISRQALHCYYISFEHPFTRERVEVETEVPEDMQRLIEQMEK</sequence>
<dbReference type="PANTHER" id="PTHR21600">
    <property type="entry name" value="MITOCHONDRIAL RNA PSEUDOURIDINE SYNTHASE"/>
    <property type="match status" value="1"/>
</dbReference>
<dbReference type="InterPro" id="IPR020103">
    <property type="entry name" value="PsdUridine_synth_cat_dom_sf"/>
</dbReference>
<keyword evidence="9" id="KW-1185">Reference proteome</keyword>
<evidence type="ECO:0000256" key="5">
    <source>
        <dbReference type="PROSITE-ProRule" id="PRU00182"/>
    </source>
</evidence>
<dbReference type="GO" id="GO:0000455">
    <property type="term" value="P:enzyme-directed rRNA pseudouridine synthesis"/>
    <property type="evidence" value="ECO:0007669"/>
    <property type="project" value="TreeGrafter"/>
</dbReference>
<protein>
    <recommendedName>
        <fullName evidence="6">Pseudouridine synthase</fullName>
        <ecNumber evidence="6">5.4.99.-</ecNumber>
    </recommendedName>
</protein>
<reference evidence="8" key="1">
    <citation type="journal article" date="2014" name="Int. J. Syst. Evol. Microbiol.">
        <title>Complete genome sequence of Corynebacterium casei LMG S-19264T (=DSM 44701T), isolated from a smear-ripened cheese.</title>
        <authorList>
            <consortium name="US DOE Joint Genome Institute (JGI-PGF)"/>
            <person name="Walter F."/>
            <person name="Albersmeier A."/>
            <person name="Kalinowski J."/>
            <person name="Ruckert C."/>
        </authorList>
    </citation>
    <scope>NUCLEOTIDE SEQUENCE</scope>
    <source>
        <strain evidence="8">CGMCC 1.12360</strain>
    </source>
</reference>
<accession>A0A8J2TJZ7</accession>
<dbReference type="EC" id="5.4.99.-" evidence="6"/>
<dbReference type="GO" id="GO:0009982">
    <property type="term" value="F:pseudouridine synthase activity"/>
    <property type="evidence" value="ECO:0007669"/>
    <property type="project" value="InterPro"/>
</dbReference>
<feature type="domain" description="Pseudouridine synthase RsuA/RluA-like" evidence="7">
    <location>
        <begin position="86"/>
        <end position="236"/>
    </location>
</feature>
<organism evidence="8 9">
    <name type="scientific">Compostibacillus humi</name>
    <dbReference type="NCBI Taxonomy" id="1245525"/>
    <lineage>
        <taxon>Bacteria</taxon>
        <taxon>Bacillati</taxon>
        <taxon>Bacillota</taxon>
        <taxon>Bacilli</taxon>
        <taxon>Bacillales</taxon>
        <taxon>Bacillaceae</taxon>
        <taxon>Compostibacillus</taxon>
    </lineage>
</organism>
<gene>
    <name evidence="8" type="primary">rluD</name>
    <name evidence="8" type="ORF">GCM10010978_18510</name>
</gene>
<comment type="caution">
    <text evidence="8">The sequence shown here is derived from an EMBL/GenBank/DDBJ whole genome shotgun (WGS) entry which is preliminary data.</text>
</comment>
<dbReference type="RefSeq" id="WP_188392120.1">
    <property type="nucleotide sequence ID" value="NZ_BMEV01000031.1"/>
</dbReference>
<name>A0A8J2TJZ7_9BACI</name>
<dbReference type="CDD" id="cd02869">
    <property type="entry name" value="PseudoU_synth_RluA_like"/>
    <property type="match status" value="1"/>
</dbReference>
<dbReference type="Gene3D" id="3.30.2350.10">
    <property type="entry name" value="Pseudouridine synthase"/>
    <property type="match status" value="1"/>
</dbReference>
<evidence type="ECO:0000313" key="9">
    <source>
        <dbReference type="Proteomes" id="UP000602050"/>
    </source>
</evidence>
<keyword evidence="5" id="KW-0694">RNA-binding</keyword>
<dbReference type="PROSITE" id="PS50889">
    <property type="entry name" value="S4"/>
    <property type="match status" value="1"/>
</dbReference>
<dbReference type="Pfam" id="PF00849">
    <property type="entry name" value="PseudoU_synth_2"/>
    <property type="match status" value="1"/>
</dbReference>
<evidence type="ECO:0000256" key="3">
    <source>
        <dbReference type="ARBA" id="ARBA00023235"/>
    </source>
</evidence>